<feature type="transmembrane region" description="Helical" evidence="1">
    <location>
        <begin position="187"/>
        <end position="220"/>
    </location>
</feature>
<keyword evidence="1" id="KW-1133">Transmembrane helix</keyword>
<organism evidence="3 4">
    <name type="scientific">Neolecta irregularis (strain DAH-3)</name>
    <dbReference type="NCBI Taxonomy" id="1198029"/>
    <lineage>
        <taxon>Eukaryota</taxon>
        <taxon>Fungi</taxon>
        <taxon>Dikarya</taxon>
        <taxon>Ascomycota</taxon>
        <taxon>Taphrinomycotina</taxon>
        <taxon>Neolectales</taxon>
        <taxon>Neolectaceae</taxon>
        <taxon>Neolecta</taxon>
    </lineage>
</organism>
<name>A0A1U7LUL7_NEOID</name>
<evidence type="ECO:0000313" key="3">
    <source>
        <dbReference type="EMBL" id="OLL26308.1"/>
    </source>
</evidence>
<dbReference type="EMBL" id="LXFE01000206">
    <property type="protein sequence ID" value="OLL26308.1"/>
    <property type="molecule type" value="Genomic_DNA"/>
</dbReference>
<sequence length="238" mass="26107">MLFTFILSVAVPILARGAPGSSNYQHDIAPADNGHTKDSSDLRTLTFSNTYGEPVVKVTYEALTGVDVAGIARKLEVFILSQRWQLTVKQKRVMSDIDLLTVSCDDQEKMISEIQSFKGDLVMVYSTDKNLCVASKNKHSSLPSSKYYFTMTGSSLGKDETVSKLAEESLSFKSYEDSKPLTKATLAGVYLISSLVAAMVLTAIGFCIVASCRGCIALCSRRKPGKRVSREERETLYV</sequence>
<feature type="signal peptide" evidence="2">
    <location>
        <begin position="1"/>
        <end position="17"/>
    </location>
</feature>
<reference evidence="3 4" key="1">
    <citation type="submission" date="2016-04" db="EMBL/GenBank/DDBJ databases">
        <title>Evolutionary innovation and constraint leading to complex multicellularity in the Ascomycota.</title>
        <authorList>
            <person name="Cisse O."/>
            <person name="Nguyen A."/>
            <person name="Hewitt D.A."/>
            <person name="Jedd G."/>
            <person name="Stajich J.E."/>
        </authorList>
    </citation>
    <scope>NUCLEOTIDE SEQUENCE [LARGE SCALE GENOMIC DNA]</scope>
    <source>
        <strain evidence="3 4">DAH-3</strain>
    </source>
</reference>
<evidence type="ECO:0000256" key="2">
    <source>
        <dbReference type="SAM" id="SignalP"/>
    </source>
</evidence>
<proteinExistence type="predicted"/>
<gene>
    <name evidence="3" type="ORF">NEOLI_000385</name>
</gene>
<accession>A0A1U7LUL7</accession>
<evidence type="ECO:0000256" key="1">
    <source>
        <dbReference type="SAM" id="Phobius"/>
    </source>
</evidence>
<dbReference type="Proteomes" id="UP000186594">
    <property type="component" value="Unassembled WGS sequence"/>
</dbReference>
<evidence type="ECO:0000313" key="4">
    <source>
        <dbReference type="Proteomes" id="UP000186594"/>
    </source>
</evidence>
<keyword evidence="4" id="KW-1185">Reference proteome</keyword>
<keyword evidence="1" id="KW-0472">Membrane</keyword>
<comment type="caution">
    <text evidence="3">The sequence shown here is derived from an EMBL/GenBank/DDBJ whole genome shotgun (WGS) entry which is preliminary data.</text>
</comment>
<protein>
    <submittedName>
        <fullName evidence="3">Uncharacterized protein</fullName>
    </submittedName>
</protein>
<keyword evidence="2" id="KW-0732">Signal</keyword>
<feature type="chain" id="PRO_5012323888" evidence="2">
    <location>
        <begin position="18"/>
        <end position="238"/>
    </location>
</feature>
<keyword evidence="1" id="KW-0812">Transmembrane</keyword>
<dbReference type="AlphaFoldDB" id="A0A1U7LUL7"/>